<evidence type="ECO:0000313" key="20">
    <source>
        <dbReference type="Proteomes" id="UP000662904"/>
    </source>
</evidence>
<dbReference type="GO" id="GO:0008270">
    <property type="term" value="F:zinc ion binding"/>
    <property type="evidence" value="ECO:0007669"/>
    <property type="project" value="UniProtKB-UniRule"/>
</dbReference>
<evidence type="ECO:0000256" key="4">
    <source>
        <dbReference type="ARBA" id="ARBA00012965"/>
    </source>
</evidence>
<keyword evidence="9 12" id="KW-0520">NAD</keyword>
<keyword evidence="5 12" id="KW-0028">Amino-acid biosynthesis</keyword>
<proteinExistence type="inferred from homology"/>
<dbReference type="FunFam" id="3.40.50.1980:FF:000026">
    <property type="entry name" value="Histidinol dehydrogenase"/>
    <property type="match status" value="1"/>
</dbReference>
<dbReference type="GO" id="GO:0000105">
    <property type="term" value="P:L-histidine biosynthetic process"/>
    <property type="evidence" value="ECO:0007669"/>
    <property type="project" value="UniProtKB-UniRule"/>
</dbReference>
<feature type="active site" description="Proton acceptor" evidence="12 14">
    <location>
        <position position="320"/>
    </location>
</feature>
<gene>
    <name evidence="12 19" type="primary">hisD</name>
    <name evidence="19" type="ORF">H0A61_01992</name>
</gene>
<dbReference type="Gene3D" id="1.20.5.1300">
    <property type="match status" value="1"/>
</dbReference>
<keyword evidence="10 12" id="KW-0368">Histidine biosynthesis</keyword>
<evidence type="ECO:0000256" key="5">
    <source>
        <dbReference type="ARBA" id="ARBA00022605"/>
    </source>
</evidence>
<keyword evidence="20" id="KW-1185">Reference proteome</keyword>
<feature type="binding site" evidence="12 16">
    <location>
        <position position="320"/>
    </location>
    <ligand>
        <name>substrate</name>
    </ligand>
</feature>
<feature type="binding site" evidence="12 16">
    <location>
        <position position="353"/>
    </location>
    <ligand>
        <name>substrate</name>
    </ligand>
</feature>
<dbReference type="GO" id="GO:0004399">
    <property type="term" value="F:histidinol dehydrogenase activity"/>
    <property type="evidence" value="ECO:0007669"/>
    <property type="project" value="UniProtKB-UniRule"/>
</dbReference>
<name>A0A8A0RQE3_9FIRM</name>
<dbReference type="PIRSF" id="PIRSF000099">
    <property type="entry name" value="Histidinol_dh"/>
    <property type="match status" value="1"/>
</dbReference>
<dbReference type="NCBIfam" id="TIGR00069">
    <property type="entry name" value="hisD"/>
    <property type="match status" value="1"/>
</dbReference>
<dbReference type="PRINTS" id="PR00083">
    <property type="entry name" value="HOLDHDRGNASE"/>
</dbReference>
<dbReference type="InterPro" id="IPR016161">
    <property type="entry name" value="Ald_DH/histidinol_DH"/>
</dbReference>
<dbReference type="PANTHER" id="PTHR21256">
    <property type="entry name" value="HISTIDINOL DEHYDROGENASE HDH"/>
    <property type="match status" value="1"/>
</dbReference>
<protein>
    <recommendedName>
        <fullName evidence="4 12">Histidinol dehydrogenase</fullName>
        <shortName evidence="12">HDH</shortName>
        <ecNumber evidence="4 12">1.1.1.23</ecNumber>
    </recommendedName>
</protein>
<feature type="binding site" evidence="12 17">
    <location>
        <position position="353"/>
    </location>
    <ligand>
        <name>Zn(2+)</name>
        <dbReference type="ChEBI" id="CHEBI:29105"/>
    </ligand>
</feature>
<evidence type="ECO:0000256" key="17">
    <source>
        <dbReference type="PIRSR" id="PIRSR000099-4"/>
    </source>
</evidence>
<evidence type="ECO:0000256" key="7">
    <source>
        <dbReference type="ARBA" id="ARBA00022833"/>
    </source>
</evidence>
<evidence type="ECO:0000256" key="12">
    <source>
        <dbReference type="HAMAP-Rule" id="MF_01024"/>
    </source>
</evidence>
<evidence type="ECO:0000256" key="8">
    <source>
        <dbReference type="ARBA" id="ARBA00023002"/>
    </source>
</evidence>
<reference evidence="19" key="1">
    <citation type="submission" date="2020-07" db="EMBL/GenBank/DDBJ databases">
        <title>Koleobacter methoxysyntrophicus gen. nov., sp. nov., a novel anaerobic bacterium isolated from deep subsurface oil field and proposal of Koleobacterales ord. nov. in the phylum Firmicutes.</title>
        <authorList>
            <person name="Sakamoto S."/>
            <person name="Tamaki H."/>
        </authorList>
    </citation>
    <scope>NUCLEOTIDE SEQUENCE</scope>
    <source>
        <strain evidence="19">NRmbB1</strain>
    </source>
</reference>
<evidence type="ECO:0000256" key="3">
    <source>
        <dbReference type="ARBA" id="ARBA00010178"/>
    </source>
</evidence>
<dbReference type="UniPathway" id="UPA00031">
    <property type="reaction ID" value="UER00014"/>
</dbReference>
<evidence type="ECO:0000256" key="10">
    <source>
        <dbReference type="ARBA" id="ARBA00023102"/>
    </source>
</evidence>
<keyword evidence="8 12" id="KW-0560">Oxidoreductase</keyword>
<feature type="binding site" evidence="12 15">
    <location>
        <position position="206"/>
    </location>
    <ligand>
        <name>NAD(+)</name>
        <dbReference type="ChEBI" id="CHEBI:57540"/>
    </ligand>
</feature>
<dbReference type="FunFam" id="1.20.5.1300:FF:000002">
    <property type="entry name" value="Histidinol dehydrogenase, chloroplastic"/>
    <property type="match status" value="1"/>
</dbReference>
<evidence type="ECO:0000256" key="1">
    <source>
        <dbReference type="ARBA" id="ARBA00003850"/>
    </source>
</evidence>
<dbReference type="InterPro" id="IPR012131">
    <property type="entry name" value="Hstdl_DH"/>
</dbReference>
<evidence type="ECO:0000256" key="9">
    <source>
        <dbReference type="ARBA" id="ARBA00023027"/>
    </source>
</evidence>
<dbReference type="GO" id="GO:0005829">
    <property type="term" value="C:cytosol"/>
    <property type="evidence" value="ECO:0007669"/>
    <property type="project" value="TreeGrafter"/>
</dbReference>
<keyword evidence="7 12" id="KW-0862">Zinc</keyword>
<dbReference type="Pfam" id="PF00815">
    <property type="entry name" value="Histidinol_dh"/>
    <property type="match status" value="1"/>
</dbReference>
<dbReference type="PROSITE" id="PS00611">
    <property type="entry name" value="HISOL_DEHYDROGENASE"/>
    <property type="match status" value="1"/>
</dbReference>
<feature type="binding site" evidence="12 15">
    <location>
        <position position="183"/>
    </location>
    <ligand>
        <name>NAD(+)</name>
        <dbReference type="ChEBI" id="CHEBI:57540"/>
    </ligand>
</feature>
<dbReference type="GO" id="GO:0051287">
    <property type="term" value="F:NAD binding"/>
    <property type="evidence" value="ECO:0007669"/>
    <property type="project" value="InterPro"/>
</dbReference>
<dbReference type="EMBL" id="CP059066">
    <property type="protein sequence ID" value="QSQ09617.1"/>
    <property type="molecule type" value="Genomic_DNA"/>
</dbReference>
<accession>A0A8A0RQE3</accession>
<dbReference type="EC" id="1.1.1.23" evidence="4 12"/>
<comment type="function">
    <text evidence="1 12">Catalyzes the sequential NAD-dependent oxidations of L-histidinol to L-histidinaldehyde and then to L-histidine.</text>
</comment>
<dbReference type="HAMAP" id="MF_01024">
    <property type="entry name" value="HisD"/>
    <property type="match status" value="1"/>
</dbReference>
<dbReference type="InterPro" id="IPR001692">
    <property type="entry name" value="Histidinol_DH_CS"/>
</dbReference>
<dbReference type="InterPro" id="IPR022695">
    <property type="entry name" value="Histidinol_DH_monofunct"/>
</dbReference>
<comment type="catalytic activity">
    <reaction evidence="11 12">
        <text>L-histidinol + 2 NAD(+) + H2O = L-histidine + 2 NADH + 3 H(+)</text>
        <dbReference type="Rhea" id="RHEA:20641"/>
        <dbReference type="ChEBI" id="CHEBI:15377"/>
        <dbReference type="ChEBI" id="CHEBI:15378"/>
        <dbReference type="ChEBI" id="CHEBI:57540"/>
        <dbReference type="ChEBI" id="CHEBI:57595"/>
        <dbReference type="ChEBI" id="CHEBI:57699"/>
        <dbReference type="ChEBI" id="CHEBI:57945"/>
        <dbReference type="EC" id="1.1.1.23"/>
    </reaction>
</comment>
<dbReference type="SUPFAM" id="SSF53720">
    <property type="entry name" value="ALDH-like"/>
    <property type="match status" value="1"/>
</dbReference>
<evidence type="ECO:0000313" key="19">
    <source>
        <dbReference type="EMBL" id="QSQ09617.1"/>
    </source>
</evidence>
<evidence type="ECO:0000256" key="6">
    <source>
        <dbReference type="ARBA" id="ARBA00022723"/>
    </source>
</evidence>
<feature type="binding site" evidence="12 16">
    <location>
        <position position="254"/>
    </location>
    <ligand>
        <name>substrate</name>
    </ligand>
</feature>
<organism evidence="19 20">
    <name type="scientific">Koleobacter methoxysyntrophicus</name>
    <dbReference type="NCBI Taxonomy" id="2751313"/>
    <lineage>
        <taxon>Bacteria</taxon>
        <taxon>Bacillati</taxon>
        <taxon>Bacillota</taxon>
        <taxon>Clostridia</taxon>
        <taxon>Koleobacterales</taxon>
        <taxon>Koleobacteraceae</taxon>
        <taxon>Koleobacter</taxon>
    </lineage>
</organism>
<dbReference type="PANTHER" id="PTHR21256:SF2">
    <property type="entry name" value="HISTIDINE BIOSYNTHESIS TRIFUNCTIONAL PROTEIN"/>
    <property type="match status" value="1"/>
</dbReference>
<evidence type="ECO:0000256" key="13">
    <source>
        <dbReference type="PIRNR" id="PIRNR000099"/>
    </source>
</evidence>
<keyword evidence="6 12" id="KW-0479">Metal-binding</keyword>
<dbReference type="KEGG" id="kme:H0A61_01992"/>
<comment type="cofactor">
    <cofactor evidence="12 17">
        <name>Zn(2+)</name>
        <dbReference type="ChEBI" id="CHEBI:29105"/>
    </cofactor>
    <text evidence="12 17">Binds 1 zinc ion per subunit.</text>
</comment>
<feature type="binding site" evidence="12 16">
    <location>
        <position position="407"/>
    </location>
    <ligand>
        <name>substrate</name>
    </ligand>
</feature>
<evidence type="ECO:0000256" key="18">
    <source>
        <dbReference type="RuleBase" id="RU004175"/>
    </source>
</evidence>
<feature type="binding site" evidence="12 15">
    <location>
        <position position="121"/>
    </location>
    <ligand>
        <name>NAD(+)</name>
        <dbReference type="ChEBI" id="CHEBI:57540"/>
    </ligand>
</feature>
<feature type="binding site" evidence="12 16">
    <location>
        <position position="412"/>
    </location>
    <ligand>
        <name>substrate</name>
    </ligand>
</feature>
<evidence type="ECO:0000256" key="11">
    <source>
        <dbReference type="ARBA" id="ARBA00049489"/>
    </source>
</evidence>
<evidence type="ECO:0000256" key="15">
    <source>
        <dbReference type="PIRSR" id="PIRSR000099-2"/>
    </source>
</evidence>
<evidence type="ECO:0000256" key="16">
    <source>
        <dbReference type="PIRSR" id="PIRSR000099-3"/>
    </source>
</evidence>
<dbReference type="Proteomes" id="UP000662904">
    <property type="component" value="Chromosome"/>
</dbReference>
<dbReference type="AlphaFoldDB" id="A0A8A0RQE3"/>
<dbReference type="CDD" id="cd06572">
    <property type="entry name" value="Histidinol_dh"/>
    <property type="match status" value="1"/>
</dbReference>
<feature type="active site" description="Proton acceptor" evidence="12 14">
    <location>
        <position position="319"/>
    </location>
</feature>
<evidence type="ECO:0000256" key="14">
    <source>
        <dbReference type="PIRSR" id="PIRSR000099-1"/>
    </source>
</evidence>
<feature type="binding site" evidence="12 17">
    <location>
        <position position="254"/>
    </location>
    <ligand>
        <name>Zn(2+)</name>
        <dbReference type="ChEBI" id="CHEBI:29105"/>
    </ligand>
</feature>
<sequence length="435" mass="48160">MLKIMDYSEFSVRHRGLFQNPEIEEQIRRMIKDIREKGDKALFAYIKAFDKADMDNVEVSEGEIEEAYKKVEPDFLRAVRKAKQNITKYHEKQRRNSWISEEHDGILLGQKITPIERVGVYVPGGTASYPSSVLMTVIPGRVAGVPEIVMCTPPAKDGGINPYTLTAAREAGVDKIYKIGGAQAVIAMAYGTESVPKVYKIFGPGNIYVTMAKRLVYGAVDIDMLAGPSEVLIIADNKANPRFIAADLLSQAEHDPMASSILITPSVELAHKVQTEIGSQIEGLPRKEIIRESLSKMGAVLIVPDIYRALELANEIAPEHLELQVEDPFRYLGFIKNAGAIFLGEHSPEPLGDYLAGPNHVLPTGGTARFYSVLSVDDYVKKSSIIYYSRQGLEEIGEDIIKLAHVEGLKAHANSIEVRIREGANSVEVRRGEER</sequence>
<feature type="binding site" evidence="12 17">
    <location>
        <position position="251"/>
    </location>
    <ligand>
        <name>Zn(2+)</name>
        <dbReference type="ChEBI" id="CHEBI:29105"/>
    </ligand>
</feature>
<feature type="binding site" evidence="12 17">
    <location>
        <position position="412"/>
    </location>
    <ligand>
        <name>Zn(2+)</name>
        <dbReference type="ChEBI" id="CHEBI:29105"/>
    </ligand>
</feature>
<dbReference type="Gene3D" id="3.40.50.1980">
    <property type="entry name" value="Nitrogenase molybdenum iron protein domain"/>
    <property type="match status" value="2"/>
</dbReference>
<dbReference type="FunFam" id="3.40.50.1980:FF:000001">
    <property type="entry name" value="Histidinol dehydrogenase"/>
    <property type="match status" value="1"/>
</dbReference>
<feature type="binding site" evidence="12 16">
    <location>
        <position position="251"/>
    </location>
    <ligand>
        <name>substrate</name>
    </ligand>
</feature>
<dbReference type="RefSeq" id="WP_206706968.1">
    <property type="nucleotide sequence ID" value="NZ_CP059066.1"/>
</dbReference>
<comment type="pathway">
    <text evidence="2 12">Amino-acid biosynthesis; L-histidine biosynthesis; L-histidine from 5-phospho-alpha-D-ribose 1-diphosphate: step 9/9.</text>
</comment>
<evidence type="ECO:0000256" key="2">
    <source>
        <dbReference type="ARBA" id="ARBA00004940"/>
    </source>
</evidence>
<feature type="binding site" evidence="12 16">
    <location>
        <position position="229"/>
    </location>
    <ligand>
        <name>substrate</name>
    </ligand>
</feature>
<comment type="similarity">
    <text evidence="3 12 13 18">Belongs to the histidinol dehydrogenase family.</text>
</comment>